<organism evidence="1 2">
    <name type="scientific">Zarea fungicola</name>
    <dbReference type="NCBI Taxonomy" id="93591"/>
    <lineage>
        <taxon>Eukaryota</taxon>
        <taxon>Fungi</taxon>
        <taxon>Dikarya</taxon>
        <taxon>Ascomycota</taxon>
        <taxon>Pezizomycotina</taxon>
        <taxon>Sordariomycetes</taxon>
        <taxon>Hypocreomycetidae</taxon>
        <taxon>Hypocreales</taxon>
        <taxon>Cordycipitaceae</taxon>
        <taxon>Zarea</taxon>
    </lineage>
</organism>
<name>A0ACC1MHZ8_9HYPO</name>
<sequence>MRFARLQPLRGLQSRPLQRLSKAAWICPSCHPNNHPSRRWNSSAQAKEKPFYVTTPIFYVNSGMLVQEYTLIHTWSIVTGKFNLTSVEAPHIGHLYTTVLADVAKRWQQINGREAYMCTGTDEHGMKIQRAATKEGMDPKAFCDLNSDKFRSLTYDADISNDFFIRTTDPDHKDAVAQFWLQLKHNLPGKLGLYKAKHRTPDGQEDHD</sequence>
<accession>A0ACC1MHZ8</accession>
<dbReference type="EMBL" id="JANJQO010002678">
    <property type="protein sequence ID" value="KAJ2966287.1"/>
    <property type="molecule type" value="Genomic_DNA"/>
</dbReference>
<comment type="caution">
    <text evidence="1">The sequence shown here is derived from an EMBL/GenBank/DDBJ whole genome shotgun (WGS) entry which is preliminary data.</text>
</comment>
<gene>
    <name evidence="1" type="ORF">NQ176_g10220</name>
</gene>
<dbReference type="Proteomes" id="UP001143910">
    <property type="component" value="Unassembled WGS sequence"/>
</dbReference>
<reference evidence="1" key="1">
    <citation type="submission" date="2022-08" db="EMBL/GenBank/DDBJ databases">
        <title>Genome Sequence of Lecanicillium fungicola.</title>
        <authorList>
            <person name="Buettner E."/>
        </authorList>
    </citation>
    <scope>NUCLEOTIDE SEQUENCE</scope>
    <source>
        <strain evidence="1">Babe33</strain>
    </source>
</reference>
<evidence type="ECO:0000313" key="1">
    <source>
        <dbReference type="EMBL" id="KAJ2966287.1"/>
    </source>
</evidence>
<evidence type="ECO:0000313" key="2">
    <source>
        <dbReference type="Proteomes" id="UP001143910"/>
    </source>
</evidence>
<protein>
    <submittedName>
        <fullName evidence="1">Uncharacterized protein</fullName>
    </submittedName>
</protein>
<keyword evidence="2" id="KW-1185">Reference proteome</keyword>
<proteinExistence type="predicted"/>